<dbReference type="EMBL" id="JBHSWG010000006">
    <property type="protein sequence ID" value="MFC6762845.1"/>
    <property type="molecule type" value="Genomic_DNA"/>
</dbReference>
<accession>A0ABW2BAR3</accession>
<proteinExistence type="predicted"/>
<dbReference type="Proteomes" id="UP001596353">
    <property type="component" value="Unassembled WGS sequence"/>
</dbReference>
<evidence type="ECO:0000313" key="2">
    <source>
        <dbReference type="Proteomes" id="UP001596353"/>
    </source>
</evidence>
<name>A0ABW2BAR3_9RHOB</name>
<keyword evidence="2" id="KW-1185">Reference proteome</keyword>
<comment type="caution">
    <text evidence="1">The sequence shown here is derived from an EMBL/GenBank/DDBJ whole genome shotgun (WGS) entry which is preliminary data.</text>
</comment>
<reference evidence="2" key="1">
    <citation type="journal article" date="2019" name="Int. J. Syst. Evol. Microbiol.">
        <title>The Global Catalogue of Microorganisms (GCM) 10K type strain sequencing project: providing services to taxonomists for standard genome sequencing and annotation.</title>
        <authorList>
            <consortium name="The Broad Institute Genomics Platform"/>
            <consortium name="The Broad Institute Genome Sequencing Center for Infectious Disease"/>
            <person name="Wu L."/>
            <person name="Ma J."/>
        </authorList>
    </citation>
    <scope>NUCLEOTIDE SEQUENCE [LARGE SCALE GENOMIC DNA]</scope>
    <source>
        <strain evidence="2">CCUG 66188</strain>
    </source>
</reference>
<evidence type="ECO:0000313" key="1">
    <source>
        <dbReference type="EMBL" id="MFC6762845.1"/>
    </source>
</evidence>
<sequence>MGHSIHETIDLGFGRIANVTRDGVKTVPLTFERGIEAQTHRICTAQNDVMPQLLLGQIAALRNSVSDKQRRTEHRDDESCCNPEKARGKGFFCNLRILRFLFSKRLWKRRWPPSEREFFTQWDSIEDRSMVHRKHGI</sequence>
<organism evidence="1 2">
    <name type="scientific">Sulfitobacter porphyrae</name>
    <dbReference type="NCBI Taxonomy" id="1246864"/>
    <lineage>
        <taxon>Bacteria</taxon>
        <taxon>Pseudomonadati</taxon>
        <taxon>Pseudomonadota</taxon>
        <taxon>Alphaproteobacteria</taxon>
        <taxon>Rhodobacterales</taxon>
        <taxon>Roseobacteraceae</taxon>
        <taxon>Sulfitobacter</taxon>
    </lineage>
</organism>
<gene>
    <name evidence="1" type="ORF">ACFQFQ_29875</name>
</gene>
<protein>
    <submittedName>
        <fullName evidence="1">Uncharacterized protein</fullName>
    </submittedName>
</protein>